<sequence length="180" mass="20763">MPNRVIANLPYHITTPLLWVFLEKLVPRGLNYMLLMVQLESAQRITSPSGHRERSPLGITVEAMGTSAILRSVPPSAFRPQPRVNSCIIEIKIDNNRTLACDRTWRGLLARSFTQRRKTLINNWISGYADIDRDKALEILERNELKPTARAEELSLDIWLSLSREPEFYLKPKDQKEIQI</sequence>
<dbReference type="InterPro" id="IPR029063">
    <property type="entry name" value="SAM-dependent_MTases_sf"/>
</dbReference>
<dbReference type="Pfam" id="PF00398">
    <property type="entry name" value="RrnaAD"/>
    <property type="match status" value="1"/>
</dbReference>
<dbReference type="Gene3D" id="3.40.50.150">
    <property type="entry name" value="Vaccinia Virus protein VP39"/>
    <property type="match status" value="1"/>
</dbReference>
<dbReference type="PANTHER" id="PTHR11727">
    <property type="entry name" value="DIMETHYLADENOSINE TRANSFERASE"/>
    <property type="match status" value="1"/>
</dbReference>
<dbReference type="GO" id="GO:0005829">
    <property type="term" value="C:cytosol"/>
    <property type="evidence" value="ECO:0007669"/>
    <property type="project" value="TreeGrafter"/>
</dbReference>
<name>A0A645G0Y4_9ZZZZ</name>
<dbReference type="AlphaFoldDB" id="A0A645G0Y4"/>
<organism evidence="6">
    <name type="scientific">bioreactor metagenome</name>
    <dbReference type="NCBI Taxonomy" id="1076179"/>
    <lineage>
        <taxon>unclassified sequences</taxon>
        <taxon>metagenomes</taxon>
        <taxon>ecological metagenomes</taxon>
    </lineage>
</organism>
<evidence type="ECO:0000313" key="6">
    <source>
        <dbReference type="EMBL" id="MPN19550.1"/>
    </source>
</evidence>
<feature type="domain" description="Ribosomal RNA adenine methylase transferase N-terminal" evidence="5">
    <location>
        <begin position="3"/>
        <end position="95"/>
    </location>
</feature>
<accession>A0A645G0Y4</accession>
<dbReference type="SUPFAM" id="SSF53335">
    <property type="entry name" value="S-adenosyl-L-methionine-dependent methyltransferases"/>
    <property type="match status" value="1"/>
</dbReference>
<evidence type="ECO:0000256" key="1">
    <source>
        <dbReference type="ARBA" id="ARBA00022603"/>
    </source>
</evidence>
<comment type="caution">
    <text evidence="6">The sequence shown here is derived from an EMBL/GenBank/DDBJ whole genome shotgun (WGS) entry which is preliminary data.</text>
</comment>
<protein>
    <submittedName>
        <fullName evidence="6">Ribosomal RNA small subunit methyltransferase A</fullName>
        <ecNumber evidence="6">2.1.1.182</ecNumber>
    </submittedName>
</protein>
<dbReference type="EC" id="2.1.1.182" evidence="6"/>
<dbReference type="InterPro" id="IPR020598">
    <property type="entry name" value="rRNA_Ade_methylase_Trfase_N"/>
</dbReference>
<dbReference type="PANTHER" id="PTHR11727:SF7">
    <property type="entry name" value="DIMETHYLADENOSINE TRANSFERASE-RELATED"/>
    <property type="match status" value="1"/>
</dbReference>
<reference evidence="6" key="1">
    <citation type="submission" date="2019-08" db="EMBL/GenBank/DDBJ databases">
        <authorList>
            <person name="Kucharzyk K."/>
            <person name="Murdoch R.W."/>
            <person name="Higgins S."/>
            <person name="Loffler F."/>
        </authorList>
    </citation>
    <scope>NUCLEOTIDE SEQUENCE</scope>
</reference>
<evidence type="ECO:0000259" key="5">
    <source>
        <dbReference type="SMART" id="SM00650"/>
    </source>
</evidence>
<dbReference type="PROSITE" id="PS51689">
    <property type="entry name" value="SAM_RNA_A_N6_MT"/>
    <property type="match status" value="1"/>
</dbReference>
<dbReference type="InterPro" id="IPR023165">
    <property type="entry name" value="rRNA_Ade_diMease-like_C"/>
</dbReference>
<keyword evidence="4" id="KW-0694">RNA-binding</keyword>
<dbReference type="GO" id="GO:0052908">
    <property type="term" value="F:16S rRNA (adenine(1518)-N(6)/adenine(1519)-N(6))-dimethyltransferase activity"/>
    <property type="evidence" value="ECO:0007669"/>
    <property type="project" value="UniProtKB-EC"/>
</dbReference>
<evidence type="ECO:0000256" key="2">
    <source>
        <dbReference type="ARBA" id="ARBA00022679"/>
    </source>
</evidence>
<dbReference type="Gene3D" id="1.10.8.100">
    <property type="entry name" value="Ribosomal RNA adenine dimethylase-like, domain 2"/>
    <property type="match status" value="1"/>
</dbReference>
<dbReference type="EMBL" id="VSSQ01067126">
    <property type="protein sequence ID" value="MPN19550.1"/>
    <property type="molecule type" value="Genomic_DNA"/>
</dbReference>
<dbReference type="GO" id="GO:0003723">
    <property type="term" value="F:RNA binding"/>
    <property type="evidence" value="ECO:0007669"/>
    <property type="project" value="UniProtKB-KW"/>
</dbReference>
<evidence type="ECO:0000256" key="3">
    <source>
        <dbReference type="ARBA" id="ARBA00022691"/>
    </source>
</evidence>
<dbReference type="InterPro" id="IPR001737">
    <property type="entry name" value="KsgA/Erm"/>
</dbReference>
<keyword evidence="3" id="KW-0949">S-adenosyl-L-methionine</keyword>
<keyword evidence="1 6" id="KW-0489">Methyltransferase</keyword>
<proteinExistence type="predicted"/>
<gene>
    <name evidence="6" type="primary">rsmA_40</name>
    <name evidence="6" type="ORF">SDC9_166921</name>
</gene>
<dbReference type="SMART" id="SM00650">
    <property type="entry name" value="rADc"/>
    <property type="match status" value="1"/>
</dbReference>
<evidence type="ECO:0000256" key="4">
    <source>
        <dbReference type="ARBA" id="ARBA00022884"/>
    </source>
</evidence>
<keyword evidence="2 6" id="KW-0808">Transferase</keyword>